<dbReference type="InterPro" id="IPR011545">
    <property type="entry name" value="DEAD/DEAH_box_helicase_dom"/>
</dbReference>
<evidence type="ECO:0000256" key="2">
    <source>
        <dbReference type="ARBA" id="ARBA00001947"/>
    </source>
</evidence>
<evidence type="ECO:0000256" key="9">
    <source>
        <dbReference type="ARBA" id="ARBA00022833"/>
    </source>
</evidence>
<evidence type="ECO:0000256" key="12">
    <source>
        <dbReference type="ARBA" id="ARBA00023172"/>
    </source>
</evidence>
<dbReference type="GO" id="GO:0006281">
    <property type="term" value="P:DNA repair"/>
    <property type="evidence" value="ECO:0007669"/>
    <property type="project" value="UniProtKB-KW"/>
</dbReference>
<evidence type="ECO:0000259" key="17">
    <source>
        <dbReference type="PROSITE" id="PS50967"/>
    </source>
</evidence>
<protein>
    <recommendedName>
        <fullName evidence="16">DNA helicase RecQ</fullName>
        <ecNumber evidence="16">5.6.2.4</ecNumber>
    </recommendedName>
</protein>
<dbReference type="CDD" id="cd18794">
    <property type="entry name" value="SF2_C_RecQ"/>
    <property type="match status" value="1"/>
</dbReference>
<dbReference type="SMART" id="SM00487">
    <property type="entry name" value="DEXDc"/>
    <property type="match status" value="1"/>
</dbReference>
<evidence type="ECO:0000313" key="20">
    <source>
        <dbReference type="EMBL" id="PZO17514.1"/>
    </source>
</evidence>
<evidence type="ECO:0000256" key="6">
    <source>
        <dbReference type="ARBA" id="ARBA00022763"/>
    </source>
</evidence>
<dbReference type="Pfam" id="PF14493">
    <property type="entry name" value="HTH_40"/>
    <property type="match status" value="1"/>
</dbReference>
<name>A0A2W4UBH8_9CYAN</name>
<evidence type="ECO:0000256" key="15">
    <source>
        <dbReference type="ARBA" id="ARBA00034617"/>
    </source>
</evidence>
<evidence type="ECO:0000256" key="16">
    <source>
        <dbReference type="NCBIfam" id="TIGR01389"/>
    </source>
</evidence>
<dbReference type="PANTHER" id="PTHR13710">
    <property type="entry name" value="DNA HELICASE RECQ FAMILY MEMBER"/>
    <property type="match status" value="1"/>
</dbReference>
<keyword evidence="14" id="KW-0413">Isomerase</keyword>
<keyword evidence="5" id="KW-0547">Nucleotide-binding</keyword>
<dbReference type="GO" id="GO:0043590">
    <property type="term" value="C:bacterial nucleoid"/>
    <property type="evidence" value="ECO:0007669"/>
    <property type="project" value="TreeGrafter"/>
</dbReference>
<dbReference type="InterPro" id="IPR027417">
    <property type="entry name" value="P-loop_NTPase"/>
</dbReference>
<dbReference type="NCBIfam" id="TIGR01389">
    <property type="entry name" value="recQ"/>
    <property type="match status" value="1"/>
</dbReference>
<dbReference type="SUPFAM" id="SSF52540">
    <property type="entry name" value="P-loop containing nucleoside triphosphate hydrolases"/>
    <property type="match status" value="2"/>
</dbReference>
<dbReference type="PANTHER" id="PTHR13710:SF105">
    <property type="entry name" value="ATP-DEPENDENT DNA HELICASE Q1"/>
    <property type="match status" value="1"/>
</dbReference>
<accession>A0A2W4UBH8</accession>
<dbReference type="GO" id="GO:0046872">
    <property type="term" value="F:metal ion binding"/>
    <property type="evidence" value="ECO:0007669"/>
    <property type="project" value="UniProtKB-KW"/>
</dbReference>
<dbReference type="GO" id="GO:0003677">
    <property type="term" value="F:DNA binding"/>
    <property type="evidence" value="ECO:0007669"/>
    <property type="project" value="UniProtKB-KW"/>
</dbReference>
<evidence type="ECO:0000256" key="1">
    <source>
        <dbReference type="ARBA" id="ARBA00001946"/>
    </source>
</evidence>
<sequence length="746" mass="84033">MSISTQSPQTASLEDALKHYFGYGNFRFDQKPIIERVLKNKDVLVIMPTGGGKSLCYQLPALLREGITIVISPLIALMQDQVTALQDNGVGATFLNSTLSFDEVQSRQRAILSGDIKLLYIAPERLFTPTFIDFLEQVSQKVGISTFAIDEAHCVSEWGHDFRPEYRQLFQIKQRYPQIPIIALTATATKRVRTDILQQLRLSDPKTYISSFNRQNLYYEVSQKSKQPYLQLLNTIQQHQGEEKGSGIVYCLSRKRVDETAAQLQQDGISALPYHAGLSNQERETNQTKFIRDNTQIIVATIAFGMGINKPDVRFVIHYDLPRNIESYYQEAGRAGRDGEPAKCTILFGWGDVRTVKYLIGQKADPSEQRIAQQQLNQIINYTESSICRRKIQLGYFGETFDAPCDNCDNCINPSPLEDWTVDAQKFLSCVYRCDQRFGMTHIIDVLRGSSKKRIVELGHDKVSTHGIGKDRSVDEWRALCRSLVHQGYLEETTDGYSVLKLNANSNLVLKKETTVKIPIARNMEKSSSASKKAANAELTSGESLLMNTLRKLRKQLADEQSVPPYVVFSDASLRQMTQERPQTSERFSKISGVGSRKLVQYGNIFTQAIHEFCQANGIEVEANGAETFNRVADAGSRESHEITATQKTTYKMYKDGMSLPDIALERNIRLGTINGHMSKLIGAGYEVDIDRLVAPERQLAIIDAIVGVGPHSLRNIREAVGETYDYQEIELVRSLYESEQQGGKR</sequence>
<dbReference type="GO" id="GO:0006310">
    <property type="term" value="P:DNA recombination"/>
    <property type="evidence" value="ECO:0007669"/>
    <property type="project" value="UniProtKB-UniRule"/>
</dbReference>
<keyword evidence="4" id="KW-0479">Metal-binding</keyword>
<dbReference type="GO" id="GO:0030894">
    <property type="term" value="C:replisome"/>
    <property type="evidence" value="ECO:0007669"/>
    <property type="project" value="TreeGrafter"/>
</dbReference>
<dbReference type="GO" id="GO:0043138">
    <property type="term" value="F:3'-5' DNA helicase activity"/>
    <property type="evidence" value="ECO:0007669"/>
    <property type="project" value="UniProtKB-EC"/>
</dbReference>
<keyword evidence="8 20" id="KW-0347">Helicase</keyword>
<keyword evidence="6" id="KW-0227">DNA damage</keyword>
<dbReference type="EMBL" id="QBMC01000067">
    <property type="protein sequence ID" value="PZO17514.1"/>
    <property type="molecule type" value="Genomic_DNA"/>
</dbReference>
<comment type="catalytic activity">
    <reaction evidence="15">
        <text>Couples ATP hydrolysis with the unwinding of duplex DNA by translocating in the 3'-5' direction.</text>
        <dbReference type="EC" id="5.6.2.4"/>
    </reaction>
</comment>
<evidence type="ECO:0000256" key="7">
    <source>
        <dbReference type="ARBA" id="ARBA00022801"/>
    </source>
</evidence>
<feature type="domain" description="HRDC" evidence="17">
    <location>
        <begin position="540"/>
        <end position="620"/>
    </location>
</feature>
<dbReference type="GO" id="GO:0005737">
    <property type="term" value="C:cytoplasm"/>
    <property type="evidence" value="ECO:0007669"/>
    <property type="project" value="TreeGrafter"/>
</dbReference>
<comment type="similarity">
    <text evidence="3">Belongs to the helicase family. RecQ subfamily.</text>
</comment>
<dbReference type="InterPro" id="IPR036388">
    <property type="entry name" value="WH-like_DNA-bd_sf"/>
</dbReference>
<dbReference type="Proteomes" id="UP000249354">
    <property type="component" value="Unassembled WGS sequence"/>
</dbReference>
<dbReference type="SMART" id="SM00490">
    <property type="entry name" value="HELICc"/>
    <property type="match status" value="1"/>
</dbReference>
<dbReference type="InterPro" id="IPR029491">
    <property type="entry name" value="Helicase_HTH"/>
</dbReference>
<keyword evidence="9" id="KW-0862">Zinc</keyword>
<keyword evidence="13" id="KW-0234">DNA repair</keyword>
<reference evidence="20 21" key="2">
    <citation type="submission" date="2018-06" db="EMBL/GenBank/DDBJ databases">
        <title>Metagenomic assembly of (sub)arctic Cyanobacteria and their associated microbiome from non-axenic cultures.</title>
        <authorList>
            <person name="Baurain D."/>
        </authorList>
    </citation>
    <scope>NUCLEOTIDE SEQUENCE [LARGE SCALE GENOMIC DNA]</scope>
    <source>
        <strain evidence="20">ULC129bin1</strain>
    </source>
</reference>
<dbReference type="Pfam" id="PF00570">
    <property type="entry name" value="HRDC"/>
    <property type="match status" value="1"/>
</dbReference>
<evidence type="ECO:0000259" key="18">
    <source>
        <dbReference type="PROSITE" id="PS51192"/>
    </source>
</evidence>
<comment type="cofactor">
    <cofactor evidence="2">
        <name>Zn(2+)</name>
        <dbReference type="ChEBI" id="CHEBI:29105"/>
    </cofactor>
</comment>
<dbReference type="InterPro" id="IPR010997">
    <property type="entry name" value="HRDC-like_sf"/>
</dbReference>
<dbReference type="SMART" id="SM00341">
    <property type="entry name" value="HRDC"/>
    <property type="match status" value="1"/>
</dbReference>
<gene>
    <name evidence="20" type="primary">recQ</name>
    <name evidence="20" type="ORF">DCF25_11025</name>
</gene>
<evidence type="ECO:0000313" key="21">
    <source>
        <dbReference type="Proteomes" id="UP000249354"/>
    </source>
</evidence>
<dbReference type="SMART" id="SM00956">
    <property type="entry name" value="RQC"/>
    <property type="match status" value="1"/>
</dbReference>
<keyword evidence="12" id="KW-0233">DNA recombination</keyword>
<dbReference type="PROSITE" id="PS50967">
    <property type="entry name" value="HRDC"/>
    <property type="match status" value="1"/>
</dbReference>
<evidence type="ECO:0000256" key="11">
    <source>
        <dbReference type="ARBA" id="ARBA00023125"/>
    </source>
</evidence>
<dbReference type="FunFam" id="3.40.50.300:FF:000296">
    <property type="entry name" value="ATP-dependent DNA helicase RecQ"/>
    <property type="match status" value="1"/>
</dbReference>
<evidence type="ECO:0000256" key="4">
    <source>
        <dbReference type="ARBA" id="ARBA00022723"/>
    </source>
</evidence>
<evidence type="ECO:0000256" key="10">
    <source>
        <dbReference type="ARBA" id="ARBA00022840"/>
    </source>
</evidence>
<dbReference type="PROSITE" id="PS51194">
    <property type="entry name" value="HELICASE_CTER"/>
    <property type="match status" value="1"/>
</dbReference>
<dbReference type="Pfam" id="PF16124">
    <property type="entry name" value="RecQ_Zn_bind"/>
    <property type="match status" value="1"/>
</dbReference>
<dbReference type="Gene3D" id="1.10.150.80">
    <property type="entry name" value="HRDC domain"/>
    <property type="match status" value="1"/>
</dbReference>
<dbReference type="Pfam" id="PF00270">
    <property type="entry name" value="DEAD"/>
    <property type="match status" value="1"/>
</dbReference>
<dbReference type="Gene3D" id="3.40.50.300">
    <property type="entry name" value="P-loop containing nucleotide triphosphate hydrolases"/>
    <property type="match status" value="2"/>
</dbReference>
<dbReference type="InterPro" id="IPR014001">
    <property type="entry name" value="Helicase_ATP-bd"/>
</dbReference>
<dbReference type="Gene3D" id="1.10.10.1390">
    <property type="entry name" value="ATP-dependent DNA helicase RecQ"/>
    <property type="match status" value="1"/>
</dbReference>
<dbReference type="GO" id="GO:0009378">
    <property type="term" value="F:four-way junction helicase activity"/>
    <property type="evidence" value="ECO:0007669"/>
    <property type="project" value="TreeGrafter"/>
</dbReference>
<dbReference type="InterPro" id="IPR004589">
    <property type="entry name" value="DNA_helicase_ATP-dep_RecQ"/>
</dbReference>
<evidence type="ECO:0000256" key="5">
    <source>
        <dbReference type="ARBA" id="ARBA00022741"/>
    </source>
</evidence>
<dbReference type="GO" id="GO:0006260">
    <property type="term" value="P:DNA replication"/>
    <property type="evidence" value="ECO:0007669"/>
    <property type="project" value="InterPro"/>
</dbReference>
<evidence type="ECO:0000256" key="3">
    <source>
        <dbReference type="ARBA" id="ARBA00005446"/>
    </source>
</evidence>
<dbReference type="NCBIfam" id="TIGR00614">
    <property type="entry name" value="recQ_fam"/>
    <property type="match status" value="1"/>
</dbReference>
<organism evidence="20 21">
    <name type="scientific">Leptolyngbya foveolarum</name>
    <dbReference type="NCBI Taxonomy" id="47253"/>
    <lineage>
        <taxon>Bacteria</taxon>
        <taxon>Bacillati</taxon>
        <taxon>Cyanobacteriota</taxon>
        <taxon>Cyanophyceae</taxon>
        <taxon>Leptolyngbyales</taxon>
        <taxon>Leptolyngbyaceae</taxon>
        <taxon>Leptolyngbya group</taxon>
        <taxon>Leptolyngbya</taxon>
    </lineage>
</organism>
<dbReference type="SUPFAM" id="SSF47819">
    <property type="entry name" value="HRDC-like"/>
    <property type="match status" value="1"/>
</dbReference>
<evidence type="ECO:0000256" key="13">
    <source>
        <dbReference type="ARBA" id="ARBA00023204"/>
    </source>
</evidence>
<dbReference type="InterPro" id="IPR006293">
    <property type="entry name" value="DNA_helicase_ATP-dep_RecQ_bac"/>
</dbReference>
<comment type="cofactor">
    <cofactor evidence="1">
        <name>Mg(2+)</name>
        <dbReference type="ChEBI" id="CHEBI:18420"/>
    </cofactor>
</comment>
<dbReference type="CDD" id="cd17920">
    <property type="entry name" value="DEXHc_RecQ"/>
    <property type="match status" value="1"/>
</dbReference>
<dbReference type="InterPro" id="IPR032284">
    <property type="entry name" value="RecQ_Zn-bd"/>
</dbReference>
<keyword evidence="11" id="KW-0238">DNA-binding</keyword>
<evidence type="ECO:0000259" key="19">
    <source>
        <dbReference type="PROSITE" id="PS51194"/>
    </source>
</evidence>
<comment type="caution">
    <text evidence="20">The sequence shown here is derived from an EMBL/GenBank/DDBJ whole genome shotgun (WGS) entry which is preliminary data.</text>
</comment>
<keyword evidence="10" id="KW-0067">ATP-binding</keyword>
<evidence type="ECO:0000256" key="14">
    <source>
        <dbReference type="ARBA" id="ARBA00023235"/>
    </source>
</evidence>
<proteinExistence type="inferred from homology"/>
<keyword evidence="7" id="KW-0378">Hydrolase</keyword>
<evidence type="ECO:0000256" key="8">
    <source>
        <dbReference type="ARBA" id="ARBA00022806"/>
    </source>
</evidence>
<feature type="domain" description="Helicase C-terminal" evidence="19">
    <location>
        <begin position="231"/>
        <end position="379"/>
    </location>
</feature>
<dbReference type="GO" id="GO:0005524">
    <property type="term" value="F:ATP binding"/>
    <property type="evidence" value="ECO:0007669"/>
    <property type="project" value="UniProtKB-KW"/>
</dbReference>
<dbReference type="FunFam" id="3.40.50.300:FF:000156">
    <property type="entry name" value="ATP-dependent DNA helicase recQ"/>
    <property type="match status" value="1"/>
</dbReference>
<dbReference type="Gene3D" id="1.10.10.10">
    <property type="entry name" value="Winged helix-like DNA-binding domain superfamily/Winged helix DNA-binding domain"/>
    <property type="match status" value="1"/>
</dbReference>
<dbReference type="InterPro" id="IPR044876">
    <property type="entry name" value="HRDC_dom_sf"/>
</dbReference>
<dbReference type="InterPro" id="IPR002121">
    <property type="entry name" value="HRDC_dom"/>
</dbReference>
<dbReference type="AlphaFoldDB" id="A0A2W4UBH8"/>
<dbReference type="InterPro" id="IPR001650">
    <property type="entry name" value="Helicase_C-like"/>
</dbReference>
<dbReference type="EC" id="5.6.2.4" evidence="16"/>
<dbReference type="Pfam" id="PF09382">
    <property type="entry name" value="RQC"/>
    <property type="match status" value="1"/>
</dbReference>
<dbReference type="Pfam" id="PF00271">
    <property type="entry name" value="Helicase_C"/>
    <property type="match status" value="1"/>
</dbReference>
<reference evidence="21" key="1">
    <citation type="submission" date="2018-04" db="EMBL/GenBank/DDBJ databases">
        <authorList>
            <person name="Cornet L."/>
        </authorList>
    </citation>
    <scope>NUCLEOTIDE SEQUENCE [LARGE SCALE GENOMIC DNA]</scope>
</reference>
<dbReference type="InterPro" id="IPR018982">
    <property type="entry name" value="RQC_domain"/>
</dbReference>
<feature type="domain" description="Helicase ATP-binding" evidence="18">
    <location>
        <begin position="34"/>
        <end position="206"/>
    </location>
</feature>
<dbReference type="GO" id="GO:0009432">
    <property type="term" value="P:SOS response"/>
    <property type="evidence" value="ECO:0007669"/>
    <property type="project" value="UniProtKB-UniRule"/>
</dbReference>
<dbReference type="PROSITE" id="PS51192">
    <property type="entry name" value="HELICASE_ATP_BIND_1"/>
    <property type="match status" value="1"/>
</dbReference>
<dbReference type="GO" id="GO:0016787">
    <property type="term" value="F:hydrolase activity"/>
    <property type="evidence" value="ECO:0007669"/>
    <property type="project" value="UniProtKB-KW"/>
</dbReference>